<proteinExistence type="predicted"/>
<dbReference type="Pfam" id="PF08729">
    <property type="entry name" value="HUN"/>
    <property type="match status" value="1"/>
</dbReference>
<feature type="compositionally biased region" description="Acidic residues" evidence="1">
    <location>
        <begin position="469"/>
        <end position="478"/>
    </location>
</feature>
<sequence length="478" mass="54274">MATQDAHEMASASTSTTQRQAFYIQLDNNVPAEINFKQLVIQNSRLSEALPSSTRPTNTASTPVPLPKNFESVASTTRPQRFNIIEHLEKRYGSGSVLQDGDEGGDGFDRRDDDDLYDSEDSFIDDAELQQHIENVRDHRKFKTKHAGFFVNAGEEIETLEQEEDEDDESKKRTVSGALRSFLEELPEGVSEWQPDEEVVKRLEVLRTAVQELAETAPIPKVFPRSLDGPLRAVDKLVVEAHPNKWRVTGYFATLMTFLPYTKQYLKSNMLRLEARDVAKNEREKLDSAFETLTEFVVAYGARAAAEPNGTESCWTLAWAERFLSVFVIADIAKDKELGTKLHTVLEFQDDWVAKENEYRQMLKTEDKKHMKEPDYKPLNHRQERNRMFNRVLALFPSGLTDLQTLRALNKAAKAKVPKKPAQPKTLVKGDVATTKKKSAEPTTGATASAKRSIKPFKSRMMDEAPPFVEEDFEEIEQ</sequence>
<evidence type="ECO:0000256" key="1">
    <source>
        <dbReference type="SAM" id="MobiDB-lite"/>
    </source>
</evidence>
<dbReference type="Proteomes" id="UP000011713">
    <property type="component" value="Unassembled WGS sequence"/>
</dbReference>
<dbReference type="InterPro" id="IPR014840">
    <property type="entry name" value="HRD"/>
</dbReference>
<evidence type="ECO:0000259" key="2">
    <source>
        <dbReference type="Pfam" id="PF08729"/>
    </source>
</evidence>
<reference evidence="4" key="1">
    <citation type="journal article" date="2010" name="Science">
        <title>Signatures of adaptation to obligate biotrophy in the Hyaloperonospora arabidopsidis genome.</title>
        <authorList>
            <person name="Baxter L."/>
            <person name="Tripathy S."/>
            <person name="Ishaque N."/>
            <person name="Boot N."/>
            <person name="Cabral A."/>
            <person name="Kemen E."/>
            <person name="Thines M."/>
            <person name="Ah-Fong A."/>
            <person name="Anderson R."/>
            <person name="Badejoko W."/>
            <person name="Bittner-Eddy P."/>
            <person name="Boore J.L."/>
            <person name="Chibucos M.C."/>
            <person name="Coates M."/>
            <person name="Dehal P."/>
            <person name="Delehaunty K."/>
            <person name="Dong S."/>
            <person name="Downton P."/>
            <person name="Dumas B."/>
            <person name="Fabro G."/>
            <person name="Fronick C."/>
            <person name="Fuerstenberg S.I."/>
            <person name="Fulton L."/>
            <person name="Gaulin E."/>
            <person name="Govers F."/>
            <person name="Hughes L."/>
            <person name="Humphray S."/>
            <person name="Jiang R.H."/>
            <person name="Judelson H."/>
            <person name="Kamoun S."/>
            <person name="Kyung K."/>
            <person name="Meijer H."/>
            <person name="Minx P."/>
            <person name="Morris P."/>
            <person name="Nelson J."/>
            <person name="Phuntumart V."/>
            <person name="Qutob D."/>
            <person name="Rehmany A."/>
            <person name="Rougon-Cardoso A."/>
            <person name="Ryden P."/>
            <person name="Torto-Alalibo T."/>
            <person name="Studholme D."/>
            <person name="Wang Y."/>
            <person name="Win J."/>
            <person name="Wood J."/>
            <person name="Clifton S.W."/>
            <person name="Rogers J."/>
            <person name="Van den Ackerveken G."/>
            <person name="Jones J.D."/>
            <person name="McDowell J.M."/>
            <person name="Beynon J."/>
            <person name="Tyler B.M."/>
        </authorList>
    </citation>
    <scope>NUCLEOTIDE SEQUENCE [LARGE SCALE GENOMIC DNA]</scope>
    <source>
        <strain evidence="4">Emoy2</strain>
    </source>
</reference>
<dbReference type="AlphaFoldDB" id="M4C3Y7"/>
<dbReference type="VEuPathDB" id="FungiDB:HpaG813805"/>
<dbReference type="InParanoid" id="M4C3Y7"/>
<protein>
    <recommendedName>
        <fullName evidence="2">Hpc2-related domain-containing protein</fullName>
    </recommendedName>
</protein>
<name>M4C3Y7_HYAAE</name>
<evidence type="ECO:0000313" key="3">
    <source>
        <dbReference type="EnsemblProtists" id="HpaP813805"/>
    </source>
</evidence>
<dbReference type="OMA" id="HMKEPDY"/>
<feature type="region of interest" description="Disordered" evidence="1">
    <location>
        <begin position="415"/>
        <end position="478"/>
    </location>
</feature>
<accession>M4C3Y7</accession>
<evidence type="ECO:0000313" key="4">
    <source>
        <dbReference type="Proteomes" id="UP000011713"/>
    </source>
</evidence>
<feature type="region of interest" description="Disordered" evidence="1">
    <location>
        <begin position="48"/>
        <end position="77"/>
    </location>
</feature>
<feature type="region of interest" description="Disordered" evidence="1">
    <location>
        <begin position="94"/>
        <end position="117"/>
    </location>
</feature>
<dbReference type="EnsemblProtists" id="HpaT813805">
    <property type="protein sequence ID" value="HpaP813805"/>
    <property type="gene ID" value="HpaG813805"/>
</dbReference>
<dbReference type="HOGENOM" id="CLU_030776_0_0_1"/>
<reference evidence="3" key="2">
    <citation type="submission" date="2015-06" db="UniProtKB">
        <authorList>
            <consortium name="EnsemblProtists"/>
        </authorList>
    </citation>
    <scope>IDENTIFICATION</scope>
    <source>
        <strain evidence="3">Emoy2</strain>
    </source>
</reference>
<dbReference type="eggNOG" id="ENOG502QRNW">
    <property type="taxonomic scope" value="Eukaryota"/>
</dbReference>
<feature type="compositionally biased region" description="Polar residues" evidence="1">
    <location>
        <begin position="48"/>
        <end position="62"/>
    </location>
</feature>
<keyword evidence="4" id="KW-1185">Reference proteome</keyword>
<feature type="domain" description="Hpc2-related" evidence="2">
    <location>
        <begin position="108"/>
        <end position="156"/>
    </location>
</feature>
<dbReference type="EMBL" id="JH598190">
    <property type="status" value="NOT_ANNOTATED_CDS"/>
    <property type="molecule type" value="Genomic_DNA"/>
</dbReference>
<organism evidence="3 4">
    <name type="scientific">Hyaloperonospora arabidopsidis (strain Emoy2)</name>
    <name type="common">Downy mildew agent</name>
    <name type="synonym">Peronospora arabidopsidis</name>
    <dbReference type="NCBI Taxonomy" id="559515"/>
    <lineage>
        <taxon>Eukaryota</taxon>
        <taxon>Sar</taxon>
        <taxon>Stramenopiles</taxon>
        <taxon>Oomycota</taxon>
        <taxon>Peronosporomycetes</taxon>
        <taxon>Peronosporales</taxon>
        <taxon>Peronosporaceae</taxon>
        <taxon>Hyaloperonospora</taxon>
    </lineage>
</organism>